<reference evidence="4 5" key="1">
    <citation type="journal article" date="2018" name="Nat. Biotechnol.">
        <title>A standardized bacterial taxonomy based on genome phylogeny substantially revises the tree of life.</title>
        <authorList>
            <person name="Parks D.H."/>
            <person name="Chuvochina M."/>
            <person name="Waite D.W."/>
            <person name="Rinke C."/>
            <person name="Skarshewski A."/>
            <person name="Chaumeil P.A."/>
            <person name="Hugenholtz P."/>
        </authorList>
    </citation>
    <scope>NUCLEOTIDE SEQUENCE [LARGE SCALE GENOMIC DNA]</scope>
    <source>
        <strain evidence="4">UBA11621</strain>
    </source>
</reference>
<dbReference type="Gene3D" id="1.10.640.10">
    <property type="entry name" value="Haem peroxidase domain superfamily, animal type"/>
    <property type="match status" value="1"/>
</dbReference>
<name>A0A358DWI6_9ALTE</name>
<dbReference type="InterPro" id="IPR037120">
    <property type="entry name" value="Haem_peroxidase_sf_animal"/>
</dbReference>
<evidence type="ECO:0000313" key="4">
    <source>
        <dbReference type="EMBL" id="HBU50568.1"/>
    </source>
</evidence>
<dbReference type="PROSITE" id="PS50292">
    <property type="entry name" value="PEROXIDASE_3"/>
    <property type="match status" value="1"/>
</dbReference>
<dbReference type="InterPro" id="IPR019791">
    <property type="entry name" value="Haem_peroxidase_animal"/>
</dbReference>
<dbReference type="GO" id="GO:0004601">
    <property type="term" value="F:peroxidase activity"/>
    <property type="evidence" value="ECO:0007669"/>
    <property type="project" value="UniProtKB-KW"/>
</dbReference>
<dbReference type="EMBL" id="DONK01000065">
    <property type="protein sequence ID" value="HBU50568.1"/>
    <property type="molecule type" value="Genomic_DNA"/>
</dbReference>
<evidence type="ECO:0000313" key="5">
    <source>
        <dbReference type="Proteomes" id="UP000264779"/>
    </source>
</evidence>
<evidence type="ECO:0000256" key="2">
    <source>
        <dbReference type="ARBA" id="ARBA00022525"/>
    </source>
</evidence>
<dbReference type="InterPro" id="IPR010255">
    <property type="entry name" value="Haem_peroxidase_sf"/>
</dbReference>
<gene>
    <name evidence="4" type="ORF">DEB45_04840</name>
</gene>
<dbReference type="PANTHER" id="PTHR11475:SF4">
    <property type="entry name" value="CHORION PEROXIDASE"/>
    <property type="match status" value="1"/>
</dbReference>
<dbReference type="Proteomes" id="UP000264779">
    <property type="component" value="Unassembled WGS sequence"/>
</dbReference>
<dbReference type="SUPFAM" id="SSF48113">
    <property type="entry name" value="Heme-dependent peroxidases"/>
    <property type="match status" value="1"/>
</dbReference>
<dbReference type="PRINTS" id="PR00457">
    <property type="entry name" value="ANPEROXIDASE"/>
</dbReference>
<protein>
    <submittedName>
        <fullName evidence="4">Peroxidase</fullName>
    </submittedName>
</protein>
<organism evidence="4 5">
    <name type="scientific">Alteromonas australica</name>
    <dbReference type="NCBI Taxonomy" id="589873"/>
    <lineage>
        <taxon>Bacteria</taxon>
        <taxon>Pseudomonadati</taxon>
        <taxon>Pseudomonadota</taxon>
        <taxon>Gammaproteobacteria</taxon>
        <taxon>Alteromonadales</taxon>
        <taxon>Alteromonadaceae</taxon>
        <taxon>Alteromonas/Salinimonas group</taxon>
        <taxon>Alteromonas</taxon>
    </lineage>
</organism>
<keyword evidence="3" id="KW-0325">Glycoprotein</keyword>
<keyword evidence="4" id="KW-0575">Peroxidase</keyword>
<sequence>MDSGAEAKLSDIDLGYVFLGQFIDHDITLDVTSSLSSRNTPDDINNIRTPTLDLDCIYGSGVEGTPHLYYHAPPNASGKPKQIDKLHLLTNGDDLLRAESTPQGHLNQVALIGDPRNDENRIVSQFQLLMHYFHNTVVNELLTKGSYTTKTALFEKAREIVTWHYQWVVIYDFLPKLVGQTVVDDIMCNGRRFFTEDNSPFIPVEFSVAAYRFGHTMVTTPLDFNESHKGVTMFGSDLGTGFQKNTAGAINWSWFFGEDAQKAGAIDEKLPSELLELPFIKNAEASLAVRNLQRGQSFSLPSGQSVHKYMESVLGVSLDSPDMSMFELPGNLAQATPLWLYILCEGSLSGGNHLGPVGGYIVAEVLIGLIESDPHSFLGSNPSWYPELKVQGSQPAGAFEMADIIKYTDFAA</sequence>
<keyword evidence="2" id="KW-0964">Secreted</keyword>
<dbReference type="PANTHER" id="PTHR11475">
    <property type="entry name" value="OXIDASE/PEROXIDASE"/>
    <property type="match status" value="1"/>
</dbReference>
<dbReference type="GO" id="GO:0006979">
    <property type="term" value="P:response to oxidative stress"/>
    <property type="evidence" value="ECO:0007669"/>
    <property type="project" value="InterPro"/>
</dbReference>
<dbReference type="AlphaFoldDB" id="A0A358DWI6"/>
<evidence type="ECO:0000256" key="3">
    <source>
        <dbReference type="ARBA" id="ARBA00023180"/>
    </source>
</evidence>
<keyword evidence="4" id="KW-0560">Oxidoreductase</keyword>
<comment type="subcellular location">
    <subcellularLocation>
        <location evidence="1">Secreted</location>
    </subcellularLocation>
</comment>
<dbReference type="Pfam" id="PF03098">
    <property type="entry name" value="An_peroxidase"/>
    <property type="match status" value="1"/>
</dbReference>
<dbReference type="GO" id="GO:0020037">
    <property type="term" value="F:heme binding"/>
    <property type="evidence" value="ECO:0007669"/>
    <property type="project" value="InterPro"/>
</dbReference>
<dbReference type="GO" id="GO:0005576">
    <property type="term" value="C:extracellular region"/>
    <property type="evidence" value="ECO:0007669"/>
    <property type="project" value="UniProtKB-SubCell"/>
</dbReference>
<evidence type="ECO:0000256" key="1">
    <source>
        <dbReference type="ARBA" id="ARBA00004613"/>
    </source>
</evidence>
<proteinExistence type="predicted"/>
<comment type="caution">
    <text evidence="4">The sequence shown here is derived from an EMBL/GenBank/DDBJ whole genome shotgun (WGS) entry which is preliminary data.</text>
</comment>
<accession>A0A358DWI6</accession>